<dbReference type="EMBL" id="MUYT01000004">
    <property type="protein sequence ID" value="OOS21911.1"/>
    <property type="molecule type" value="Genomic_DNA"/>
</dbReference>
<feature type="region of interest" description="Disordered" evidence="7">
    <location>
        <begin position="62"/>
        <end position="98"/>
    </location>
</feature>
<keyword evidence="6" id="KW-0449">Lipoprotein</keyword>
<reference evidence="8 9" key="1">
    <citation type="submission" date="2017-02" db="EMBL/GenBank/DDBJ databases">
        <title>Draft genome sequence of Moraxella lincolnii CCUG 9405T type strain.</title>
        <authorList>
            <person name="Salva-Serra F."/>
            <person name="Engstrom-Jakobsson H."/>
            <person name="Thorell K."/>
            <person name="Jaen-Luchoro D."/>
            <person name="Gonzales-Siles L."/>
            <person name="Karlsson R."/>
            <person name="Yazdan S."/>
            <person name="Boulund F."/>
            <person name="Johnning A."/>
            <person name="Engstrand L."/>
            <person name="Kristiansson E."/>
            <person name="Moore E."/>
        </authorList>
    </citation>
    <scope>NUCLEOTIDE SEQUENCE [LARGE SCALE GENOMIC DNA]</scope>
    <source>
        <strain evidence="8 9">CCUG 9405</strain>
    </source>
</reference>
<sequence length="98" mass="10771">MDITESIDMNISKSVLTILLLVVMGQLSACGQKGDLYLPGTAKGDADDRFLLTRPLADKQTTDNMADVISKQADDKHHQLSTDPTNLHLLQDNPMQAY</sequence>
<keyword evidence="3" id="KW-0472">Membrane</keyword>
<accession>A0A1T0CIE2</accession>
<gene>
    <name evidence="8" type="ORF">B0682_04795</name>
</gene>
<evidence type="ECO:0000256" key="7">
    <source>
        <dbReference type="SAM" id="MobiDB-lite"/>
    </source>
</evidence>
<evidence type="ECO:0008006" key="10">
    <source>
        <dbReference type="Google" id="ProtNLM"/>
    </source>
</evidence>
<evidence type="ECO:0000256" key="2">
    <source>
        <dbReference type="ARBA" id="ARBA00022729"/>
    </source>
</evidence>
<comment type="subcellular location">
    <subcellularLocation>
        <location evidence="1">Cell outer membrane</location>
        <topology evidence="1">Lipid-anchor</topology>
    </subcellularLocation>
</comment>
<dbReference type="AlphaFoldDB" id="A0A1T0CIE2"/>
<evidence type="ECO:0000256" key="4">
    <source>
        <dbReference type="ARBA" id="ARBA00023139"/>
    </source>
</evidence>
<evidence type="ECO:0000256" key="6">
    <source>
        <dbReference type="ARBA" id="ARBA00023288"/>
    </source>
</evidence>
<keyword evidence="4" id="KW-0564">Palmitate</keyword>
<dbReference type="Proteomes" id="UP000191094">
    <property type="component" value="Unassembled WGS sequence"/>
</dbReference>
<dbReference type="NCBIfam" id="NF047847">
    <property type="entry name" value="SS_mature_LptM"/>
    <property type="match status" value="1"/>
</dbReference>
<dbReference type="Pfam" id="PF13627">
    <property type="entry name" value="LptM_cons"/>
    <property type="match status" value="1"/>
</dbReference>
<keyword evidence="5" id="KW-0998">Cell outer membrane</keyword>
<name>A0A1T0CIE2_9GAMM</name>
<dbReference type="InterPro" id="IPR032831">
    <property type="entry name" value="LptM_cons"/>
</dbReference>
<evidence type="ECO:0000313" key="9">
    <source>
        <dbReference type="Proteomes" id="UP000191094"/>
    </source>
</evidence>
<protein>
    <recommendedName>
        <fullName evidence="10">Lipoprotein</fullName>
    </recommendedName>
</protein>
<proteinExistence type="predicted"/>
<organism evidence="8 9">
    <name type="scientific">Lwoffella lincolnii</name>
    <dbReference type="NCBI Taxonomy" id="90241"/>
    <lineage>
        <taxon>Bacteria</taxon>
        <taxon>Pseudomonadati</taxon>
        <taxon>Pseudomonadota</taxon>
        <taxon>Gammaproteobacteria</taxon>
        <taxon>Moraxellales</taxon>
        <taxon>Moraxellaceae</taxon>
        <taxon>Lwoffella</taxon>
    </lineage>
</organism>
<evidence type="ECO:0000256" key="1">
    <source>
        <dbReference type="ARBA" id="ARBA00004459"/>
    </source>
</evidence>
<evidence type="ECO:0000313" key="8">
    <source>
        <dbReference type="EMBL" id="OOS21911.1"/>
    </source>
</evidence>
<dbReference type="GO" id="GO:0009279">
    <property type="term" value="C:cell outer membrane"/>
    <property type="evidence" value="ECO:0007669"/>
    <property type="project" value="UniProtKB-SubCell"/>
</dbReference>
<keyword evidence="2" id="KW-0732">Signal</keyword>
<evidence type="ECO:0000256" key="5">
    <source>
        <dbReference type="ARBA" id="ARBA00023237"/>
    </source>
</evidence>
<evidence type="ECO:0000256" key="3">
    <source>
        <dbReference type="ARBA" id="ARBA00023136"/>
    </source>
</evidence>
<keyword evidence="9" id="KW-1185">Reference proteome</keyword>
<comment type="caution">
    <text evidence="8">The sequence shown here is derived from an EMBL/GenBank/DDBJ whole genome shotgun (WGS) entry which is preliminary data.</text>
</comment>